<evidence type="ECO:0000259" key="15">
    <source>
        <dbReference type="Pfam" id="PF02563"/>
    </source>
</evidence>
<feature type="domain" description="Soluble ligand binding" evidence="16">
    <location>
        <begin position="498"/>
        <end position="546"/>
    </location>
</feature>
<dbReference type="PANTHER" id="PTHR33619:SF3">
    <property type="entry name" value="POLYSACCHARIDE EXPORT PROTEIN GFCE-RELATED"/>
    <property type="match status" value="1"/>
</dbReference>
<evidence type="ECO:0000259" key="17">
    <source>
        <dbReference type="Pfam" id="PF22461"/>
    </source>
</evidence>
<feature type="domain" description="SLBB" evidence="17">
    <location>
        <begin position="242"/>
        <end position="319"/>
    </location>
</feature>
<dbReference type="GO" id="GO:0006811">
    <property type="term" value="P:monoatomic ion transport"/>
    <property type="evidence" value="ECO:0007669"/>
    <property type="project" value="UniProtKB-KW"/>
</dbReference>
<evidence type="ECO:0000256" key="7">
    <source>
        <dbReference type="ARBA" id="ARBA00022729"/>
    </source>
</evidence>
<evidence type="ECO:0000256" key="9">
    <source>
        <dbReference type="ARBA" id="ARBA00023065"/>
    </source>
</evidence>
<evidence type="ECO:0000256" key="2">
    <source>
        <dbReference type="ARBA" id="ARBA00009450"/>
    </source>
</evidence>
<sequence length="872" mass="97339">MSLKFKQPIVIITITLFSLLSIQAQKGFDLSSVDYTNMTNNQLQQLFQEASSKGYNYNDILKAAEAQGLTAEEIDRLDKRFNSLNTRASKNSNIPDQESRLRNTNYSDTSLQESQLGNLNNEGVEYPKMKSDLFGFDVFKGNSLLTFQSNLNIPTPAGYILGSGDKLFIDIYGQSEAYYQIEISPEGTIILENFGPIHLSGLTVENATKRIENRLSKVYLGINGDKKNTFVNVSVGKSRTIKVNIVGEVDVPGSYTLSAFNTVYNALYVAGGITENATLRDVKVYRNNKLISKVDIYKYLTAGDASGDIPLENNDLILVKPYTNRVTLKGAVKIEGRFELLKNESLQDLLNYASGFNEQAYTKTIKVKRVSDGEHIVADINKDQFEIFTPKSGDVFQVDKVLDRYKNRVIVNGAVYRPGVYAITKGLGVKGLLAKTEGLKQDALTTTANIIRTNEDLSTSSITFNLRDVLSGKDQDILLQKEDVLTITSKNEIKEDDYVEIAGAVNQPGVYTYSKGMKLKDLILKARGFDKTATETKVEISRKLKDSNADNSKLSQVIVVDISKEFDDLENENNMILSPFDHIIVRTNPNFNEKEFVYVDGQVNYPGLYAIESKSDRVSDLLKRSGGVNEFAYPNGATLIRKTEYYKKETEFDKQQTTLLALKENLTTKTDSLSEFDSGLLKRINSDLDKLSLLTQEEKNVLNKATNFAISVKKDSLQPYLLPKEELFNTTELIAIDLSEIIKNSGSTSDLLVQSGDTLFVPKKLETVRLRGELLNPTTVRYQNNKTTKYYINNAGGFKSRADKSKTYVIYPNGLARATKKFLFFNIYPKVVSGSEIIVPQKLEKKSSFEAATLTTIVTGLATLVLALTQIN</sequence>
<accession>A0A381TWW0</accession>
<dbReference type="GO" id="GO:0015288">
    <property type="term" value="F:porin activity"/>
    <property type="evidence" value="ECO:0007669"/>
    <property type="project" value="UniProtKB-KW"/>
</dbReference>
<keyword evidence="12" id="KW-0564">Palmitate</keyword>
<keyword evidence="3" id="KW-0813">Transport</keyword>
<evidence type="ECO:0000256" key="6">
    <source>
        <dbReference type="ARBA" id="ARBA00022692"/>
    </source>
</evidence>
<evidence type="ECO:0000256" key="14">
    <source>
        <dbReference type="ARBA" id="ARBA00023288"/>
    </source>
</evidence>
<evidence type="ECO:0008006" key="19">
    <source>
        <dbReference type="Google" id="ProtNLM"/>
    </source>
</evidence>
<feature type="domain" description="Polysaccharide export protein N-terminal" evidence="15">
    <location>
        <begin position="155"/>
        <end position="220"/>
    </location>
</feature>
<evidence type="ECO:0000256" key="11">
    <source>
        <dbReference type="ARBA" id="ARBA00023136"/>
    </source>
</evidence>
<evidence type="ECO:0000256" key="3">
    <source>
        <dbReference type="ARBA" id="ARBA00022448"/>
    </source>
</evidence>
<dbReference type="Gene3D" id="3.10.560.10">
    <property type="entry name" value="Outer membrane lipoprotein wza domain like"/>
    <property type="match status" value="6"/>
</dbReference>
<keyword evidence="11" id="KW-0472">Membrane</keyword>
<dbReference type="InterPro" id="IPR003715">
    <property type="entry name" value="Poly_export_N"/>
</dbReference>
<evidence type="ECO:0000256" key="12">
    <source>
        <dbReference type="ARBA" id="ARBA00023139"/>
    </source>
</evidence>
<evidence type="ECO:0000256" key="10">
    <source>
        <dbReference type="ARBA" id="ARBA00023114"/>
    </source>
</evidence>
<keyword evidence="6" id="KW-0812">Transmembrane</keyword>
<feature type="domain" description="Soluble ligand binding" evidence="16">
    <location>
        <begin position="325"/>
        <end position="373"/>
    </location>
</feature>
<evidence type="ECO:0000259" key="16">
    <source>
        <dbReference type="Pfam" id="PF10531"/>
    </source>
</evidence>
<evidence type="ECO:0000256" key="1">
    <source>
        <dbReference type="ARBA" id="ARBA00004571"/>
    </source>
</evidence>
<dbReference type="EMBL" id="UINC01005310">
    <property type="protein sequence ID" value="SVA20502.1"/>
    <property type="molecule type" value="Genomic_DNA"/>
</dbReference>
<evidence type="ECO:0000256" key="5">
    <source>
        <dbReference type="ARBA" id="ARBA00022597"/>
    </source>
</evidence>
<protein>
    <recommendedName>
        <fullName evidence="19">Soluble ligand binding domain-containing protein</fullName>
    </recommendedName>
</protein>
<keyword evidence="10" id="KW-0626">Porin</keyword>
<reference evidence="18" key="1">
    <citation type="submission" date="2018-05" db="EMBL/GenBank/DDBJ databases">
        <authorList>
            <person name="Lanie J.A."/>
            <person name="Ng W.-L."/>
            <person name="Kazmierczak K.M."/>
            <person name="Andrzejewski T.M."/>
            <person name="Davidsen T.M."/>
            <person name="Wayne K.J."/>
            <person name="Tettelin H."/>
            <person name="Glass J.I."/>
            <person name="Rusch D."/>
            <person name="Podicherti R."/>
            <person name="Tsui H.-C.T."/>
            <person name="Winkler M.E."/>
        </authorList>
    </citation>
    <scope>NUCLEOTIDE SEQUENCE</scope>
</reference>
<dbReference type="Pfam" id="PF10531">
    <property type="entry name" value="SLBB"/>
    <property type="match status" value="3"/>
</dbReference>
<keyword evidence="5" id="KW-0762">Sugar transport</keyword>
<proteinExistence type="inferred from homology"/>
<dbReference type="InterPro" id="IPR049712">
    <property type="entry name" value="Poly_export"/>
</dbReference>
<evidence type="ECO:0000313" key="18">
    <source>
        <dbReference type="EMBL" id="SVA20502.1"/>
    </source>
</evidence>
<dbReference type="AlphaFoldDB" id="A0A381TWW0"/>
<evidence type="ECO:0000256" key="4">
    <source>
        <dbReference type="ARBA" id="ARBA00022452"/>
    </source>
</evidence>
<dbReference type="GO" id="GO:0009279">
    <property type="term" value="C:cell outer membrane"/>
    <property type="evidence" value="ECO:0007669"/>
    <property type="project" value="UniProtKB-SubCell"/>
</dbReference>
<feature type="domain" description="Soluble ligand binding" evidence="16">
    <location>
        <begin position="597"/>
        <end position="642"/>
    </location>
</feature>
<keyword evidence="8" id="KW-0625">Polysaccharide transport</keyword>
<evidence type="ECO:0000256" key="13">
    <source>
        <dbReference type="ARBA" id="ARBA00023237"/>
    </source>
</evidence>
<comment type="similarity">
    <text evidence="2">Belongs to the BexD/CtrA/VexA family.</text>
</comment>
<keyword evidence="4" id="KW-1134">Transmembrane beta strand</keyword>
<keyword evidence="9" id="KW-0406">Ion transport</keyword>
<keyword evidence="14" id="KW-0449">Lipoprotein</keyword>
<gene>
    <name evidence="18" type="ORF">METZ01_LOCUS73356</name>
</gene>
<evidence type="ECO:0000256" key="8">
    <source>
        <dbReference type="ARBA" id="ARBA00023047"/>
    </source>
</evidence>
<dbReference type="GO" id="GO:0015159">
    <property type="term" value="F:polysaccharide transmembrane transporter activity"/>
    <property type="evidence" value="ECO:0007669"/>
    <property type="project" value="InterPro"/>
</dbReference>
<organism evidence="18">
    <name type="scientific">marine metagenome</name>
    <dbReference type="NCBI Taxonomy" id="408172"/>
    <lineage>
        <taxon>unclassified sequences</taxon>
        <taxon>metagenomes</taxon>
        <taxon>ecological metagenomes</taxon>
    </lineage>
</organism>
<dbReference type="Pfam" id="PF02563">
    <property type="entry name" value="Poly_export"/>
    <property type="match status" value="1"/>
</dbReference>
<dbReference type="InterPro" id="IPR019554">
    <property type="entry name" value="Soluble_ligand-bd"/>
</dbReference>
<dbReference type="PANTHER" id="PTHR33619">
    <property type="entry name" value="POLYSACCHARIDE EXPORT PROTEIN GFCE-RELATED"/>
    <property type="match status" value="1"/>
</dbReference>
<name>A0A381TWW0_9ZZZZ</name>
<comment type="subcellular location">
    <subcellularLocation>
        <location evidence="1">Cell outer membrane</location>
        <topology evidence="1">Multi-pass membrane protein</topology>
    </subcellularLocation>
</comment>
<keyword evidence="7" id="KW-0732">Signal</keyword>
<dbReference type="GO" id="GO:0046930">
    <property type="term" value="C:pore complex"/>
    <property type="evidence" value="ECO:0007669"/>
    <property type="project" value="UniProtKB-KW"/>
</dbReference>
<dbReference type="Pfam" id="PF22461">
    <property type="entry name" value="SLBB_2"/>
    <property type="match status" value="1"/>
</dbReference>
<keyword evidence="13" id="KW-0998">Cell outer membrane</keyword>
<dbReference type="InterPro" id="IPR054765">
    <property type="entry name" value="SLBB_dom"/>
</dbReference>